<dbReference type="RefSeq" id="WP_129429386.1">
    <property type="nucleotide sequence ID" value="NZ_JOFV01000005.1"/>
</dbReference>
<evidence type="ECO:0000313" key="4">
    <source>
        <dbReference type="Proteomes" id="UP000289805"/>
    </source>
</evidence>
<sequence>MSYDQWRTDELQGTTQADYVIALDARLRLIDGGVTLLEETGFPVVELARSLLAWLDGFADGDFEFESMSYEESGAIRIQQTEAGWVVGSVFAPGLTTAPTDRSGVEERCRLIVAMVESDLEELGVDPAEVLRR</sequence>
<feature type="domain" description="DUF7878" evidence="1">
    <location>
        <begin position="3"/>
        <end position="122"/>
    </location>
</feature>
<dbReference type="EMBL" id="SDJR01000001">
    <property type="protein sequence ID" value="RXR27997.1"/>
    <property type="molecule type" value="Genomic_DNA"/>
</dbReference>
<evidence type="ECO:0000313" key="5">
    <source>
        <dbReference type="Proteomes" id="UP000290517"/>
    </source>
</evidence>
<dbReference type="AlphaFoldDB" id="A0A4Q1L2L4"/>
<dbReference type="Pfam" id="PF25297">
    <property type="entry name" value="DUF7878"/>
    <property type="match status" value="1"/>
</dbReference>
<organism evidence="3 4">
    <name type="scientific">Oerskovia turbata</name>
    <dbReference type="NCBI Taxonomy" id="1713"/>
    <lineage>
        <taxon>Bacteria</taxon>
        <taxon>Bacillati</taxon>
        <taxon>Actinomycetota</taxon>
        <taxon>Actinomycetes</taxon>
        <taxon>Micrococcales</taxon>
        <taxon>Cellulomonadaceae</taxon>
        <taxon>Oerskovia</taxon>
    </lineage>
</organism>
<protein>
    <recommendedName>
        <fullName evidence="1">DUF7878 domain-containing protein</fullName>
    </recommendedName>
</protein>
<gene>
    <name evidence="2" type="ORF">EQW73_01465</name>
    <name evidence="3" type="ORF">EQW78_04290</name>
</gene>
<evidence type="ECO:0000259" key="1">
    <source>
        <dbReference type="Pfam" id="PF25297"/>
    </source>
</evidence>
<dbReference type="Proteomes" id="UP000290517">
    <property type="component" value="Unassembled WGS sequence"/>
</dbReference>
<reference evidence="4 5" key="1">
    <citation type="submission" date="2019-01" db="EMBL/GenBank/DDBJ databases">
        <title>Oerskovia turbata Genome sequencing and assembly.</title>
        <authorList>
            <person name="Dou T."/>
        </authorList>
    </citation>
    <scope>NUCLEOTIDE SEQUENCE [LARGE SCALE GENOMIC DNA]</scope>
    <source>
        <strain evidence="3 4">JCM12123</strain>
        <strain evidence="2 5">JCM3160</strain>
    </source>
</reference>
<dbReference type="Proteomes" id="UP000289805">
    <property type="component" value="Unassembled WGS sequence"/>
</dbReference>
<proteinExistence type="predicted"/>
<comment type="caution">
    <text evidence="3">The sequence shown here is derived from an EMBL/GenBank/DDBJ whole genome shotgun (WGS) entry which is preliminary data.</text>
</comment>
<dbReference type="OrthoDB" id="3695765at2"/>
<evidence type="ECO:0000313" key="2">
    <source>
        <dbReference type="EMBL" id="RXR27997.1"/>
    </source>
</evidence>
<name>A0A4Q1L2L4_9CELL</name>
<dbReference type="EMBL" id="SDJQ01000006">
    <property type="protein sequence ID" value="RXR35994.1"/>
    <property type="molecule type" value="Genomic_DNA"/>
</dbReference>
<dbReference type="InterPro" id="IPR057200">
    <property type="entry name" value="DUF7878"/>
</dbReference>
<accession>A0A4Q1L2L4</accession>
<keyword evidence="5" id="KW-1185">Reference proteome</keyword>
<evidence type="ECO:0000313" key="3">
    <source>
        <dbReference type="EMBL" id="RXR35994.1"/>
    </source>
</evidence>